<dbReference type="EMBL" id="CM031837">
    <property type="protein sequence ID" value="KAG6681815.1"/>
    <property type="molecule type" value="Genomic_DNA"/>
</dbReference>
<proteinExistence type="predicted"/>
<sequence length="233" mass="27091">MWCRLRPFKFLRIWDSHEELISLVQLIWNSNIGGCAMFRISRKLKLLKRALKSWNQEVFGRVNVELKKLEDRIFELEVCLARNVLPQTELELLTCKQEHIQWVHQEEILAYQKSRVKWLAEGDSNKKKFHVSLRVKRKSKIIKRMQLDNGEMLDSSDAVHEGAVSFFQQLLSMMPIERDLGEMKLIQPVVSMEENEALCAAPSMEEIKQSLWSIPADNSPGPNGFSASFFMLA</sequence>
<evidence type="ECO:0000313" key="1">
    <source>
        <dbReference type="EMBL" id="KAG6681815.1"/>
    </source>
</evidence>
<organism evidence="1 2">
    <name type="scientific">Carya illinoinensis</name>
    <name type="common">Pecan</name>
    <dbReference type="NCBI Taxonomy" id="32201"/>
    <lineage>
        <taxon>Eukaryota</taxon>
        <taxon>Viridiplantae</taxon>
        <taxon>Streptophyta</taxon>
        <taxon>Embryophyta</taxon>
        <taxon>Tracheophyta</taxon>
        <taxon>Spermatophyta</taxon>
        <taxon>Magnoliopsida</taxon>
        <taxon>eudicotyledons</taxon>
        <taxon>Gunneridae</taxon>
        <taxon>Pentapetalae</taxon>
        <taxon>rosids</taxon>
        <taxon>fabids</taxon>
        <taxon>Fagales</taxon>
        <taxon>Juglandaceae</taxon>
        <taxon>Carya</taxon>
    </lineage>
</organism>
<dbReference type="Proteomes" id="UP000811246">
    <property type="component" value="Chromosome 13"/>
</dbReference>
<accession>A0A922AJK2</accession>
<evidence type="ECO:0000313" key="2">
    <source>
        <dbReference type="Proteomes" id="UP000811246"/>
    </source>
</evidence>
<protein>
    <recommendedName>
        <fullName evidence="3">RNA-directed DNA polymerase (Reverse transcriptase)</fullName>
    </recommendedName>
</protein>
<evidence type="ECO:0008006" key="3">
    <source>
        <dbReference type="Google" id="ProtNLM"/>
    </source>
</evidence>
<comment type="caution">
    <text evidence="1">The sequence shown here is derived from an EMBL/GenBank/DDBJ whole genome shotgun (WGS) entry which is preliminary data.</text>
</comment>
<gene>
    <name evidence="1" type="ORF">I3842_13G108400</name>
</gene>
<name>A0A922AJK2_CARIL</name>
<reference evidence="1" key="1">
    <citation type="submission" date="2021-01" db="EMBL/GenBank/DDBJ databases">
        <authorList>
            <person name="Lovell J.T."/>
            <person name="Bentley N."/>
            <person name="Bhattarai G."/>
            <person name="Jenkins J.W."/>
            <person name="Sreedasyam A."/>
            <person name="Alarcon Y."/>
            <person name="Bock C."/>
            <person name="Boston L."/>
            <person name="Carlson J."/>
            <person name="Cervantes K."/>
            <person name="Clermont K."/>
            <person name="Krom N."/>
            <person name="Kubenka K."/>
            <person name="Mamidi S."/>
            <person name="Mattison C."/>
            <person name="Monteros M."/>
            <person name="Pisani C."/>
            <person name="Plott C."/>
            <person name="Rajasekar S."/>
            <person name="Rhein H.S."/>
            <person name="Rohla C."/>
            <person name="Song M."/>
            <person name="Hilaire R.S."/>
            <person name="Shu S."/>
            <person name="Wells L."/>
            <person name="Wang X."/>
            <person name="Webber J."/>
            <person name="Heerema R.J."/>
            <person name="Klein P."/>
            <person name="Conner P."/>
            <person name="Grauke L."/>
            <person name="Grimwood J."/>
            <person name="Schmutz J."/>
            <person name="Randall J.J."/>
        </authorList>
    </citation>
    <scope>NUCLEOTIDE SEQUENCE</scope>
    <source>
        <tissue evidence="1">Leaf</tissue>
    </source>
</reference>
<dbReference type="AlphaFoldDB" id="A0A922AJK2"/>